<name>K7YRP8_BDEBC</name>
<reference evidence="2 3" key="1">
    <citation type="journal article" date="2012" name="BMC Genomics">
        <title>Genome analysis of a simultaneously predatory and prey-independent, novel Bdellovibrio bacteriovorus from the River Tiber, supports in silico predictions of both ancient and recent lateral gene transfer from diverse bacteria.</title>
        <authorList>
            <person name="Hobley L."/>
            <person name="Lerner T.R."/>
            <person name="Williams L.E."/>
            <person name="Lambert C."/>
            <person name="Till R."/>
            <person name="Milner D.S."/>
            <person name="Basford S.M."/>
            <person name="Capeness M.J."/>
            <person name="Fenton A.K."/>
            <person name="Atterbury R.J."/>
            <person name="Harris M.A."/>
            <person name="Sockett R.E."/>
        </authorList>
    </citation>
    <scope>NUCLEOTIDE SEQUENCE [LARGE SCALE GENOMIC DNA]</scope>
    <source>
        <strain evidence="2 3">Tiberius</strain>
    </source>
</reference>
<organism evidence="2 3">
    <name type="scientific">Bdellovibrio bacteriovorus str. Tiberius</name>
    <dbReference type="NCBI Taxonomy" id="1069642"/>
    <lineage>
        <taxon>Bacteria</taxon>
        <taxon>Pseudomonadati</taxon>
        <taxon>Bdellovibrionota</taxon>
        <taxon>Bdellovibrionia</taxon>
        <taxon>Bdellovibrionales</taxon>
        <taxon>Pseudobdellovibrionaceae</taxon>
        <taxon>Bdellovibrio</taxon>
    </lineage>
</organism>
<dbReference type="RefSeq" id="WP_015091973.1">
    <property type="nucleotide sequence ID" value="NC_019567.1"/>
</dbReference>
<dbReference type="AlphaFoldDB" id="K7YRP8"/>
<evidence type="ECO:0000313" key="3">
    <source>
        <dbReference type="Proteomes" id="UP000010074"/>
    </source>
</evidence>
<proteinExistence type="predicted"/>
<protein>
    <submittedName>
        <fullName evidence="2">Uncharacterized protein</fullName>
    </submittedName>
</protein>
<keyword evidence="1" id="KW-0732">Signal</keyword>
<dbReference type="Proteomes" id="UP000010074">
    <property type="component" value="Chromosome"/>
</dbReference>
<evidence type="ECO:0000256" key="1">
    <source>
        <dbReference type="SAM" id="SignalP"/>
    </source>
</evidence>
<gene>
    <name evidence="2" type="ORF">Bdt_2866</name>
</gene>
<sequence>MKNSVFALLFLFSLSSGASTGSIMGSSLNPTTGEELYACNAKIRSSSSSTEQICLNLGTGESCDPTRVGPTDGPCQCYSKEMIGNQIVATHSDGAAQAIHSTSQWKQFVDDGNLFGGKLNSLEVQLGSEILGAEYGFTYCYKGPFATSGTDQSLGTYGLDFTLQGSAYAVALDSVEIKYACDLRYRGQSGSPRQPNSSPNYGDLYSDFIRTETVYKRVDERSSKEIGYQKIRMPLNQVAHEVPRFCVVEVRFKERSGKDLKRDALATTSFNGSLSIKKQGSM</sequence>
<dbReference type="HOGENOM" id="CLU_985757_0_0_7"/>
<dbReference type="STRING" id="1069642.Bdt_2866"/>
<evidence type="ECO:0000313" key="2">
    <source>
        <dbReference type="EMBL" id="AFY02546.1"/>
    </source>
</evidence>
<dbReference type="PATRIC" id="fig|1069642.3.peg.2835"/>
<feature type="signal peptide" evidence="1">
    <location>
        <begin position="1"/>
        <end position="18"/>
    </location>
</feature>
<dbReference type="EMBL" id="CP002930">
    <property type="protein sequence ID" value="AFY02546.1"/>
    <property type="molecule type" value="Genomic_DNA"/>
</dbReference>
<dbReference type="OrthoDB" id="5291348at2"/>
<feature type="chain" id="PRO_5003915619" evidence="1">
    <location>
        <begin position="19"/>
        <end position="282"/>
    </location>
</feature>
<dbReference type="KEGG" id="bbat:Bdt_2866"/>
<accession>K7YRP8</accession>